<evidence type="ECO:0000313" key="2">
    <source>
        <dbReference type="EMBL" id="RMX56236.1"/>
    </source>
</evidence>
<feature type="domain" description="Death" evidence="1">
    <location>
        <begin position="19"/>
        <end position="72"/>
    </location>
</feature>
<evidence type="ECO:0000259" key="1">
    <source>
        <dbReference type="PROSITE" id="PS50017"/>
    </source>
</evidence>
<name>A0A3M6URD2_POCDA</name>
<dbReference type="SMART" id="SM00005">
    <property type="entry name" value="DEATH"/>
    <property type="match status" value="4"/>
</dbReference>
<dbReference type="PROSITE" id="PS50017">
    <property type="entry name" value="DEATH_DOMAIN"/>
    <property type="match status" value="4"/>
</dbReference>
<dbReference type="Proteomes" id="UP000275408">
    <property type="component" value="Unassembled WGS sequence"/>
</dbReference>
<feature type="domain" description="Death" evidence="1">
    <location>
        <begin position="375"/>
        <end position="428"/>
    </location>
</feature>
<organism evidence="2 3">
    <name type="scientific">Pocillopora damicornis</name>
    <name type="common">Cauliflower coral</name>
    <name type="synonym">Millepora damicornis</name>
    <dbReference type="NCBI Taxonomy" id="46731"/>
    <lineage>
        <taxon>Eukaryota</taxon>
        <taxon>Metazoa</taxon>
        <taxon>Cnidaria</taxon>
        <taxon>Anthozoa</taxon>
        <taxon>Hexacorallia</taxon>
        <taxon>Scleractinia</taxon>
        <taxon>Astrocoeniina</taxon>
        <taxon>Pocilloporidae</taxon>
        <taxon>Pocillopora</taxon>
    </lineage>
</organism>
<accession>A0A3M6URD2</accession>
<dbReference type="AlphaFoldDB" id="A0A3M6URD2"/>
<dbReference type="Gene3D" id="1.10.533.10">
    <property type="entry name" value="Death Domain, Fas"/>
    <property type="match status" value="5"/>
</dbReference>
<dbReference type="Pfam" id="PF00531">
    <property type="entry name" value="Death"/>
    <property type="match status" value="5"/>
</dbReference>
<dbReference type="PANTHER" id="PTHR15077">
    <property type="entry name" value="FAS-ASSOCIATING DEATH DOMAIN-CONTAINING PROTEIN FADD"/>
    <property type="match status" value="1"/>
</dbReference>
<dbReference type="GO" id="GO:0007165">
    <property type="term" value="P:signal transduction"/>
    <property type="evidence" value="ECO:0007669"/>
    <property type="project" value="InterPro"/>
</dbReference>
<proteinExistence type="predicted"/>
<comment type="caution">
    <text evidence="2">The sequence shown here is derived from an EMBL/GenBank/DDBJ whole genome shotgun (WGS) entry which is preliminary data.</text>
</comment>
<reference evidence="2 3" key="1">
    <citation type="journal article" date="2018" name="Sci. Rep.">
        <title>Comparative analysis of the Pocillopora damicornis genome highlights role of immune system in coral evolution.</title>
        <authorList>
            <person name="Cunning R."/>
            <person name="Bay R.A."/>
            <person name="Gillette P."/>
            <person name="Baker A.C."/>
            <person name="Traylor-Knowles N."/>
        </authorList>
    </citation>
    <scope>NUCLEOTIDE SEQUENCE [LARGE SCALE GENOMIC DNA]</scope>
    <source>
        <strain evidence="2">RSMAS</strain>
        <tissue evidence="2">Whole animal</tissue>
    </source>
</reference>
<dbReference type="CDD" id="cd01670">
    <property type="entry name" value="Death"/>
    <property type="match status" value="4"/>
</dbReference>
<protein>
    <recommendedName>
        <fullName evidence="1">Death domain-containing protein</fullName>
    </recommendedName>
</protein>
<dbReference type="InterPro" id="IPR011029">
    <property type="entry name" value="DEATH-like_dom_sf"/>
</dbReference>
<feature type="domain" description="Death" evidence="1">
    <location>
        <begin position="110"/>
        <end position="177"/>
    </location>
</feature>
<dbReference type="EMBL" id="RCHS01000878">
    <property type="protein sequence ID" value="RMX56236.1"/>
    <property type="molecule type" value="Genomic_DNA"/>
</dbReference>
<feature type="domain" description="Death" evidence="1">
    <location>
        <begin position="466"/>
        <end position="533"/>
    </location>
</feature>
<sequence length="551" mass="62070">MESITTTCLIDLAFDLSVDWKTLARVLGLSEEVSRICDDYKRNVFEQAYRMLQTWKRRNGSQATYQALGEALSHDVVSRNDLAQKYCAGRNRSSLDEGIDLKGLKTGMVTIADMVSIANNFGKEWMWVGRLLGLEDSLLDGIKEDLSQTYECTYKMLEWWCKKKDSDATYECLARALLHRTVGMREVAEKFCVDHREKKIASAAPSGEGNTPIDKKLKNLTLNGSTACEFAGSYTEAPGATGNKSLAGTTPPRVPEPADDCITKNVITILPYKVWKELAIKLDPERPLGGDYKDLACEMGYTVEKILYFQSRNGPTEALLTDCANSVSIDELCNKLEAIGRSDAKIVVDEWIKKKTTNSITTTCLIDLAFDLSDDWKKLAHVLGLSGEVSRICDDYRRNVFEQAYRMLQTWKGKKGSQATYQVLREALAHEAVLRNDLVQEYFEGRDRSCLDEEIDLEGLKPGVVSSSDLLSIAKDLGLKWVWIGRLLGLEDSLLDGIREDHIQVSDCQYKMLELWRREKTTGATYQCLARALLHRTVCMRDVAEKFCVEN</sequence>
<dbReference type="InterPro" id="IPR016729">
    <property type="entry name" value="FADD"/>
</dbReference>
<dbReference type="InterPro" id="IPR000488">
    <property type="entry name" value="Death_dom"/>
</dbReference>
<gene>
    <name evidence="2" type="ORF">pdam_00011670</name>
</gene>
<keyword evidence="3" id="KW-1185">Reference proteome</keyword>
<evidence type="ECO:0000313" key="3">
    <source>
        <dbReference type="Proteomes" id="UP000275408"/>
    </source>
</evidence>
<dbReference type="SUPFAM" id="SSF47986">
    <property type="entry name" value="DEATH domain"/>
    <property type="match status" value="5"/>
</dbReference>